<keyword evidence="3" id="KW-1185">Reference proteome</keyword>
<proteinExistence type="predicted"/>
<evidence type="ECO:0008006" key="4">
    <source>
        <dbReference type="Google" id="ProtNLM"/>
    </source>
</evidence>
<organism evidence="2 3">
    <name type="scientific">Cyclostephanos tholiformis</name>
    <dbReference type="NCBI Taxonomy" id="382380"/>
    <lineage>
        <taxon>Eukaryota</taxon>
        <taxon>Sar</taxon>
        <taxon>Stramenopiles</taxon>
        <taxon>Ochrophyta</taxon>
        <taxon>Bacillariophyta</taxon>
        <taxon>Coscinodiscophyceae</taxon>
        <taxon>Thalassiosirophycidae</taxon>
        <taxon>Stephanodiscales</taxon>
        <taxon>Stephanodiscaceae</taxon>
        <taxon>Cyclostephanos</taxon>
    </lineage>
</organism>
<dbReference type="Proteomes" id="UP001530377">
    <property type="component" value="Unassembled WGS sequence"/>
</dbReference>
<evidence type="ECO:0000313" key="3">
    <source>
        <dbReference type="Proteomes" id="UP001530377"/>
    </source>
</evidence>
<sequence length="145" mass="15799">MSLADENPLYDKKRTSMSSNRFPPLVSLLLLGGDSILGSSSIRVVHASATDSMETPTMASQLWNPMSFLHADTEIDGAIMKGLHGVGIFLLGWFCIMSVVGIGMRCYLCCDKLRSGERDMRRLYDSFADTNGHDNEGGGTALEMS</sequence>
<feature type="transmembrane region" description="Helical" evidence="1">
    <location>
        <begin position="86"/>
        <end position="108"/>
    </location>
</feature>
<gene>
    <name evidence="2" type="ORF">ACHAXA_004234</name>
</gene>
<dbReference type="EMBL" id="JALLPB020000386">
    <property type="protein sequence ID" value="KAL3809683.1"/>
    <property type="molecule type" value="Genomic_DNA"/>
</dbReference>
<name>A0ABD3RA30_9STRA</name>
<reference evidence="2 3" key="1">
    <citation type="submission" date="2024-10" db="EMBL/GenBank/DDBJ databases">
        <title>Updated reference genomes for cyclostephanoid diatoms.</title>
        <authorList>
            <person name="Roberts W.R."/>
            <person name="Alverson A.J."/>
        </authorList>
    </citation>
    <scope>NUCLEOTIDE SEQUENCE [LARGE SCALE GENOMIC DNA]</scope>
    <source>
        <strain evidence="2 3">AJA228-03</strain>
    </source>
</reference>
<keyword evidence="1" id="KW-1133">Transmembrane helix</keyword>
<comment type="caution">
    <text evidence="2">The sequence shown here is derived from an EMBL/GenBank/DDBJ whole genome shotgun (WGS) entry which is preliminary data.</text>
</comment>
<accession>A0ABD3RA30</accession>
<evidence type="ECO:0000256" key="1">
    <source>
        <dbReference type="SAM" id="Phobius"/>
    </source>
</evidence>
<evidence type="ECO:0000313" key="2">
    <source>
        <dbReference type="EMBL" id="KAL3809683.1"/>
    </source>
</evidence>
<protein>
    <recommendedName>
        <fullName evidence="4">Transmembrane protein</fullName>
    </recommendedName>
</protein>
<keyword evidence="1" id="KW-0472">Membrane</keyword>
<keyword evidence="1" id="KW-0812">Transmembrane</keyword>
<dbReference type="AlphaFoldDB" id="A0ABD3RA30"/>